<reference evidence="2 3" key="1">
    <citation type="journal article" date="2006" name="Int. J. Syst. Evol. Microbiol.">
        <title>Chryseobacterium piscium sp. nov., isolated from fish of the South Atlantic Ocean off South Africa.</title>
        <authorList>
            <person name="de Beer H."/>
            <person name="Hugo C.J."/>
            <person name="Jooste P.J."/>
            <person name="Vancanneyt M."/>
            <person name="Coenye T."/>
            <person name="Vandamme P."/>
        </authorList>
    </citation>
    <scope>NUCLEOTIDE SEQUENCE [LARGE SCALE GENOMIC DNA]</scope>
    <source>
        <strain evidence="2 3">CCUG 51923</strain>
    </source>
</reference>
<keyword evidence="2" id="KW-0808">Transferase</keyword>
<feature type="domain" description="N-acetyltransferase" evidence="1">
    <location>
        <begin position="1"/>
        <end position="151"/>
    </location>
</feature>
<gene>
    <name evidence="2" type="ORF">DRF62_01210</name>
</gene>
<organism evidence="2 3">
    <name type="scientific">Chryseobacterium piscium</name>
    <dbReference type="NCBI Taxonomy" id="333702"/>
    <lineage>
        <taxon>Bacteria</taxon>
        <taxon>Pseudomonadati</taxon>
        <taxon>Bacteroidota</taxon>
        <taxon>Flavobacteriia</taxon>
        <taxon>Flavobacteriales</taxon>
        <taxon>Weeksellaceae</taxon>
        <taxon>Chryseobacterium group</taxon>
        <taxon>Chryseobacterium</taxon>
    </lineage>
</organism>
<comment type="caution">
    <text evidence="2">The sequence shown here is derived from an EMBL/GenBank/DDBJ whole genome shotgun (WGS) entry which is preliminary data.</text>
</comment>
<evidence type="ECO:0000313" key="2">
    <source>
        <dbReference type="EMBL" id="REC57175.1"/>
    </source>
</evidence>
<proteinExistence type="predicted"/>
<dbReference type="InterPro" id="IPR000182">
    <property type="entry name" value="GNAT_dom"/>
</dbReference>
<dbReference type="Pfam" id="PF00583">
    <property type="entry name" value="Acetyltransf_1"/>
    <property type="match status" value="1"/>
</dbReference>
<evidence type="ECO:0000313" key="3">
    <source>
        <dbReference type="Proteomes" id="UP000256512"/>
    </source>
</evidence>
<protein>
    <submittedName>
        <fullName evidence="2">N-acetyltransferase</fullName>
    </submittedName>
</protein>
<keyword evidence="3" id="KW-1185">Reference proteome</keyword>
<dbReference type="GO" id="GO:0016747">
    <property type="term" value="F:acyltransferase activity, transferring groups other than amino-acyl groups"/>
    <property type="evidence" value="ECO:0007669"/>
    <property type="project" value="InterPro"/>
</dbReference>
<dbReference type="Proteomes" id="UP000256512">
    <property type="component" value="Unassembled WGS sequence"/>
</dbReference>
<dbReference type="Gene3D" id="3.40.630.30">
    <property type="match status" value="1"/>
</dbReference>
<sequence length="170" mass="20634">MEFLQITSHDDYRVEQIFNSYSTTFPEDERREWSQFIKLFDHPNVKIISVLNDTENVGYLILWELKNYVFVEHFEVFAEFRNQKLGSHITDYLFKNYPRIILEIEPEHLNEDAKRRFSFYQRNGFNLIDETYVQPSYGEGKKSLPLWLLTNYSPENLKEVKDEIYDIVYH</sequence>
<name>A0A3D9BUH7_9FLAO</name>
<dbReference type="EMBL" id="QNVS01000002">
    <property type="protein sequence ID" value="REC57175.1"/>
    <property type="molecule type" value="Genomic_DNA"/>
</dbReference>
<evidence type="ECO:0000259" key="1">
    <source>
        <dbReference type="PROSITE" id="PS51186"/>
    </source>
</evidence>
<dbReference type="SUPFAM" id="SSF55729">
    <property type="entry name" value="Acyl-CoA N-acyltransferases (Nat)"/>
    <property type="match status" value="1"/>
</dbReference>
<dbReference type="RefSeq" id="WP_115948734.1">
    <property type="nucleotide sequence ID" value="NZ_QNVS01000002.1"/>
</dbReference>
<dbReference type="AlphaFoldDB" id="A0A3D9BUH7"/>
<dbReference type="InterPro" id="IPR016181">
    <property type="entry name" value="Acyl_CoA_acyltransferase"/>
</dbReference>
<accession>A0A3D9BUH7</accession>
<dbReference type="PROSITE" id="PS51186">
    <property type="entry name" value="GNAT"/>
    <property type="match status" value="1"/>
</dbReference>